<dbReference type="Proteomes" id="UP001224775">
    <property type="component" value="Unassembled WGS sequence"/>
</dbReference>
<dbReference type="EMBL" id="JATAAI010000005">
    <property type="protein sequence ID" value="KAK1745934.1"/>
    <property type="molecule type" value="Genomic_DNA"/>
</dbReference>
<sequence>MFTSTMIQLLLVLVAALCPGIYCFVQPTSNNVAIRNKLQPPTRACNNIVSERAVLAPSAVATSSSTKQTSGELLRLLIRKADVPKKGDALNNQINSLVQALISAKSSFSPTTCIDGPLFASIHFIGNTPLWEKISAGAVRNIKGQKYTLDDNSFTNYAEIWGRHLHLKAVGKFSEIGPVQPVVDENNPFSSITTLFANKQSSLLPTPYDYEARVTGASISLWNKFTLNLTIEGTGTVRVLYADENLRIFLSPTDTNVTKGAGEWESEGLIVVQVRVGLVYDDWVDNL</sequence>
<evidence type="ECO:0000313" key="3">
    <source>
        <dbReference type="Proteomes" id="UP001224775"/>
    </source>
</evidence>
<keyword evidence="1" id="KW-0732">Signal</keyword>
<dbReference type="AlphaFoldDB" id="A0AAD9DH62"/>
<accession>A0AAD9DH62</accession>
<feature type="signal peptide" evidence="1">
    <location>
        <begin position="1"/>
        <end position="23"/>
    </location>
</feature>
<comment type="caution">
    <text evidence="2">The sequence shown here is derived from an EMBL/GenBank/DDBJ whole genome shotgun (WGS) entry which is preliminary data.</text>
</comment>
<evidence type="ECO:0000313" key="2">
    <source>
        <dbReference type="EMBL" id="KAK1745934.1"/>
    </source>
</evidence>
<protein>
    <submittedName>
        <fullName evidence="2">Uncharacterized protein</fullName>
    </submittedName>
</protein>
<gene>
    <name evidence="2" type="ORF">QTG54_003858</name>
</gene>
<evidence type="ECO:0000256" key="1">
    <source>
        <dbReference type="SAM" id="SignalP"/>
    </source>
</evidence>
<reference evidence="2" key="1">
    <citation type="submission" date="2023-06" db="EMBL/GenBank/DDBJ databases">
        <title>Survivors Of The Sea: Transcriptome response of Skeletonema marinoi to long-term dormancy.</title>
        <authorList>
            <person name="Pinder M.I.M."/>
            <person name="Kourtchenko O."/>
            <person name="Robertson E.K."/>
            <person name="Larsson T."/>
            <person name="Maumus F."/>
            <person name="Osuna-Cruz C.M."/>
            <person name="Vancaester E."/>
            <person name="Stenow R."/>
            <person name="Vandepoele K."/>
            <person name="Ploug H."/>
            <person name="Bruchert V."/>
            <person name="Godhe A."/>
            <person name="Topel M."/>
        </authorList>
    </citation>
    <scope>NUCLEOTIDE SEQUENCE</scope>
    <source>
        <strain evidence="2">R05AC</strain>
    </source>
</reference>
<proteinExistence type="predicted"/>
<name>A0AAD9DH62_9STRA</name>
<organism evidence="2 3">
    <name type="scientific">Skeletonema marinoi</name>
    <dbReference type="NCBI Taxonomy" id="267567"/>
    <lineage>
        <taxon>Eukaryota</taxon>
        <taxon>Sar</taxon>
        <taxon>Stramenopiles</taxon>
        <taxon>Ochrophyta</taxon>
        <taxon>Bacillariophyta</taxon>
        <taxon>Coscinodiscophyceae</taxon>
        <taxon>Thalassiosirophycidae</taxon>
        <taxon>Thalassiosirales</taxon>
        <taxon>Skeletonemataceae</taxon>
        <taxon>Skeletonema</taxon>
        <taxon>Skeletonema marinoi-dohrnii complex</taxon>
    </lineage>
</organism>
<keyword evidence="3" id="KW-1185">Reference proteome</keyword>
<feature type="chain" id="PRO_5042013240" evidence="1">
    <location>
        <begin position="24"/>
        <end position="287"/>
    </location>
</feature>